<protein>
    <recommendedName>
        <fullName evidence="3">DUF2922 domain-containing protein</fullName>
    </recommendedName>
</protein>
<proteinExistence type="predicted"/>
<dbReference type="EMBL" id="JAUSTR010000003">
    <property type="protein sequence ID" value="MDQ0162233.1"/>
    <property type="molecule type" value="Genomic_DNA"/>
</dbReference>
<evidence type="ECO:0008006" key="3">
    <source>
        <dbReference type="Google" id="ProtNLM"/>
    </source>
</evidence>
<evidence type="ECO:0000313" key="2">
    <source>
        <dbReference type="Proteomes" id="UP001225646"/>
    </source>
</evidence>
<reference evidence="1 2" key="1">
    <citation type="submission" date="2023-07" db="EMBL/GenBank/DDBJ databases">
        <title>Genomic Encyclopedia of Type Strains, Phase IV (KMG-IV): sequencing the most valuable type-strain genomes for metagenomic binning, comparative biology and taxonomic classification.</title>
        <authorList>
            <person name="Goeker M."/>
        </authorList>
    </citation>
    <scope>NUCLEOTIDE SEQUENCE [LARGE SCALE GENOMIC DNA]</scope>
    <source>
        <strain evidence="1 2">DSM 19092</strain>
    </source>
</reference>
<dbReference type="InterPro" id="IPR021321">
    <property type="entry name" value="DUF2922"/>
</dbReference>
<sequence>MEKTLELQFLNEEGKLVRLTIEDPKDTLTEAEISLAMDSILSANVFTSKGGRYVAKKGARVIERQVTEFTIQ</sequence>
<evidence type="ECO:0000313" key="1">
    <source>
        <dbReference type="EMBL" id="MDQ0162233.1"/>
    </source>
</evidence>
<gene>
    <name evidence="1" type="ORF">J2S06_001309</name>
</gene>
<comment type="caution">
    <text evidence="1">The sequence shown here is derived from an EMBL/GenBank/DDBJ whole genome shotgun (WGS) entry which is preliminary data.</text>
</comment>
<keyword evidence="2" id="KW-1185">Reference proteome</keyword>
<dbReference type="RefSeq" id="WP_044749426.1">
    <property type="nucleotide sequence ID" value="NZ_JAUSTR010000003.1"/>
</dbReference>
<organism evidence="1 2">
    <name type="scientific">Aeribacillus alveayuensis</name>
    <dbReference type="NCBI Taxonomy" id="279215"/>
    <lineage>
        <taxon>Bacteria</taxon>
        <taxon>Bacillati</taxon>
        <taxon>Bacillota</taxon>
        <taxon>Bacilli</taxon>
        <taxon>Bacillales</taxon>
        <taxon>Bacillaceae</taxon>
        <taxon>Aeribacillus</taxon>
    </lineage>
</organism>
<name>A0ABT9VMN4_9BACI</name>
<dbReference type="Pfam" id="PF11148">
    <property type="entry name" value="DUF2922"/>
    <property type="match status" value="1"/>
</dbReference>
<accession>A0ABT9VMN4</accession>
<dbReference type="Proteomes" id="UP001225646">
    <property type="component" value="Unassembled WGS sequence"/>
</dbReference>